<dbReference type="PANTHER" id="PTHR31428">
    <property type="entry name" value="RGM DOMAIN FAMILY MEMBER DRAG-1"/>
    <property type="match status" value="1"/>
</dbReference>
<keyword evidence="3" id="KW-1185">Reference proteome</keyword>
<dbReference type="PANTHER" id="PTHR31428:SF6">
    <property type="entry name" value="REPULSIVE GUIDANCE MOLECULE B HOMOLOG DRAG-1"/>
    <property type="match status" value="1"/>
</dbReference>
<evidence type="ECO:0000259" key="1">
    <source>
        <dbReference type="Pfam" id="PF06534"/>
    </source>
</evidence>
<dbReference type="InterPro" id="IPR040287">
    <property type="entry name" value="RGM"/>
</dbReference>
<protein>
    <recommendedName>
        <fullName evidence="1">Repulsive guidance molecule C-terminal domain-containing protein</fullName>
    </recommendedName>
</protein>
<evidence type="ECO:0000313" key="2">
    <source>
        <dbReference type="EMBL" id="PIO68748.1"/>
    </source>
</evidence>
<dbReference type="Pfam" id="PF06534">
    <property type="entry name" value="RGM_C"/>
    <property type="match status" value="1"/>
</dbReference>
<reference evidence="2 3" key="1">
    <citation type="submission" date="2015-09" db="EMBL/GenBank/DDBJ databases">
        <title>Draft genome of the parasitic nematode Teladorsagia circumcincta isolate WARC Sus (inbred).</title>
        <authorList>
            <person name="Mitreva M."/>
        </authorList>
    </citation>
    <scope>NUCLEOTIDE SEQUENCE [LARGE SCALE GENOMIC DNA]</scope>
    <source>
        <strain evidence="2 3">S</strain>
    </source>
</reference>
<proteinExistence type="predicted"/>
<dbReference type="GO" id="GO:0015026">
    <property type="term" value="F:coreceptor activity"/>
    <property type="evidence" value="ECO:0007669"/>
    <property type="project" value="TreeGrafter"/>
</dbReference>
<dbReference type="EMBL" id="KZ346946">
    <property type="protein sequence ID" value="PIO68748.1"/>
    <property type="molecule type" value="Genomic_DNA"/>
</dbReference>
<dbReference type="AlphaFoldDB" id="A0A2G9UES5"/>
<dbReference type="Proteomes" id="UP000230423">
    <property type="component" value="Unassembled WGS sequence"/>
</dbReference>
<accession>A0A2G9UES5</accession>
<dbReference type="OrthoDB" id="10013795at2759"/>
<feature type="domain" description="Repulsive guidance molecule C-terminal" evidence="1">
    <location>
        <begin position="17"/>
        <end position="119"/>
    </location>
</feature>
<sequence>MDEVRCNFLPRVSEARMRMCTLFGDPHLLRFDGTMQSCTEEGARPFVDNRHFLIQVTNSNVRNQAHTTAVNKITLLIRNHNCTPSLRYEAASDEETLPISFVDGVTGHETDDHRKTVEEWSSAKCRRYQHMGTLTSSESLCTTGCRNRSIIEIDKVLAASNKYARCYARKLHVPIKLAIGEQLEP</sequence>
<dbReference type="InterPro" id="IPR009496">
    <property type="entry name" value="RGM_C"/>
</dbReference>
<dbReference type="Gene3D" id="3.40.1000.10">
    <property type="entry name" value="Mog1/PsbP, alpha/beta/alpha sandwich"/>
    <property type="match status" value="1"/>
</dbReference>
<dbReference type="GO" id="GO:0030509">
    <property type="term" value="P:BMP signaling pathway"/>
    <property type="evidence" value="ECO:0007669"/>
    <property type="project" value="TreeGrafter"/>
</dbReference>
<dbReference type="GO" id="GO:0005886">
    <property type="term" value="C:plasma membrane"/>
    <property type="evidence" value="ECO:0007669"/>
    <property type="project" value="TreeGrafter"/>
</dbReference>
<gene>
    <name evidence="2" type="ORF">TELCIR_09451</name>
</gene>
<evidence type="ECO:0000313" key="3">
    <source>
        <dbReference type="Proteomes" id="UP000230423"/>
    </source>
</evidence>
<organism evidence="2 3">
    <name type="scientific">Teladorsagia circumcincta</name>
    <name type="common">Brown stomach worm</name>
    <name type="synonym">Ostertagia circumcincta</name>
    <dbReference type="NCBI Taxonomy" id="45464"/>
    <lineage>
        <taxon>Eukaryota</taxon>
        <taxon>Metazoa</taxon>
        <taxon>Ecdysozoa</taxon>
        <taxon>Nematoda</taxon>
        <taxon>Chromadorea</taxon>
        <taxon>Rhabditida</taxon>
        <taxon>Rhabditina</taxon>
        <taxon>Rhabditomorpha</taxon>
        <taxon>Strongyloidea</taxon>
        <taxon>Trichostrongylidae</taxon>
        <taxon>Teladorsagia</taxon>
    </lineage>
</organism>
<name>A0A2G9UES5_TELCI</name>